<evidence type="ECO:0000313" key="2">
    <source>
        <dbReference type="EMBL" id="ETW86033.1"/>
    </source>
</evidence>
<keyword evidence="3" id="KW-1185">Reference proteome</keyword>
<dbReference type="RefSeq" id="XP_009542819.1">
    <property type="nucleotide sequence ID" value="XM_009544524.1"/>
</dbReference>
<gene>
    <name evidence="2" type="ORF">HETIRDRAFT_438571</name>
</gene>
<evidence type="ECO:0000256" key="1">
    <source>
        <dbReference type="SAM" id="MobiDB-lite"/>
    </source>
</evidence>
<dbReference type="OrthoDB" id="2683368at2759"/>
<feature type="region of interest" description="Disordered" evidence="1">
    <location>
        <begin position="1"/>
        <end position="180"/>
    </location>
</feature>
<dbReference type="GeneID" id="20675056"/>
<feature type="compositionally biased region" description="Basic and acidic residues" evidence="1">
    <location>
        <begin position="99"/>
        <end position="111"/>
    </location>
</feature>
<dbReference type="Proteomes" id="UP000030671">
    <property type="component" value="Unassembled WGS sequence"/>
</dbReference>
<organism evidence="2 3">
    <name type="scientific">Heterobasidion irregulare (strain TC 32-1)</name>
    <dbReference type="NCBI Taxonomy" id="747525"/>
    <lineage>
        <taxon>Eukaryota</taxon>
        <taxon>Fungi</taxon>
        <taxon>Dikarya</taxon>
        <taxon>Basidiomycota</taxon>
        <taxon>Agaricomycotina</taxon>
        <taxon>Agaricomycetes</taxon>
        <taxon>Russulales</taxon>
        <taxon>Bondarzewiaceae</taxon>
        <taxon>Heterobasidion</taxon>
        <taxon>Heterobasidion annosum species complex</taxon>
    </lineage>
</organism>
<protein>
    <submittedName>
        <fullName evidence="2">Uncharacterized protein</fullName>
    </submittedName>
</protein>
<dbReference type="EMBL" id="KI925455">
    <property type="protein sequence ID" value="ETW86033.1"/>
    <property type="molecule type" value="Genomic_DNA"/>
</dbReference>
<reference evidence="2 3" key="1">
    <citation type="journal article" date="2012" name="New Phytol.">
        <title>Insight into trade-off between wood decay and parasitism from the genome of a fungal forest pathogen.</title>
        <authorList>
            <person name="Olson A."/>
            <person name="Aerts A."/>
            <person name="Asiegbu F."/>
            <person name="Belbahri L."/>
            <person name="Bouzid O."/>
            <person name="Broberg A."/>
            <person name="Canback B."/>
            <person name="Coutinho P.M."/>
            <person name="Cullen D."/>
            <person name="Dalman K."/>
            <person name="Deflorio G."/>
            <person name="van Diepen L.T."/>
            <person name="Dunand C."/>
            <person name="Duplessis S."/>
            <person name="Durling M."/>
            <person name="Gonthier P."/>
            <person name="Grimwood J."/>
            <person name="Fossdal C.G."/>
            <person name="Hansson D."/>
            <person name="Henrissat B."/>
            <person name="Hietala A."/>
            <person name="Himmelstrand K."/>
            <person name="Hoffmeister D."/>
            <person name="Hogberg N."/>
            <person name="James T.Y."/>
            <person name="Karlsson M."/>
            <person name="Kohler A."/>
            <person name="Kues U."/>
            <person name="Lee Y.H."/>
            <person name="Lin Y.C."/>
            <person name="Lind M."/>
            <person name="Lindquist E."/>
            <person name="Lombard V."/>
            <person name="Lucas S."/>
            <person name="Lunden K."/>
            <person name="Morin E."/>
            <person name="Murat C."/>
            <person name="Park J."/>
            <person name="Raffaello T."/>
            <person name="Rouze P."/>
            <person name="Salamov A."/>
            <person name="Schmutz J."/>
            <person name="Solheim H."/>
            <person name="Stahlberg J."/>
            <person name="Velez H."/>
            <person name="de Vries R.P."/>
            <person name="Wiebenga A."/>
            <person name="Woodward S."/>
            <person name="Yakovlev I."/>
            <person name="Garbelotto M."/>
            <person name="Martin F."/>
            <person name="Grigoriev I.V."/>
            <person name="Stenlid J."/>
        </authorList>
    </citation>
    <scope>NUCLEOTIDE SEQUENCE [LARGE SCALE GENOMIC DNA]</scope>
    <source>
        <strain evidence="2 3">TC 32-1</strain>
    </source>
</reference>
<feature type="compositionally biased region" description="Basic and acidic residues" evidence="1">
    <location>
        <begin position="134"/>
        <end position="155"/>
    </location>
</feature>
<feature type="compositionally biased region" description="Basic and acidic residues" evidence="1">
    <location>
        <begin position="1"/>
        <end position="13"/>
    </location>
</feature>
<dbReference type="HOGENOM" id="CLU_1496399_0_0_1"/>
<evidence type="ECO:0000313" key="3">
    <source>
        <dbReference type="Proteomes" id="UP000030671"/>
    </source>
</evidence>
<accession>W4KJJ9</accession>
<dbReference type="InParanoid" id="W4KJJ9"/>
<sequence>MKAYHLEKAKDPSDLPAWLFDEHERRAAGGRPSTTRRSDRGDEYNQAEASPPAQRSRGLRDIYDSVAASSNPSARSDTRGLPSRYPHAVNESGSSTSRAGDRLKALRDAKRIAAQRNTSTTASRDDGADPTMYRGRENRDGPTHMERGRDTDERSQATSARRPPPRMGLPVRPGRGAQRF</sequence>
<proteinExistence type="predicted"/>
<name>W4KJJ9_HETIT</name>
<dbReference type="STRING" id="747525.W4KJJ9"/>
<dbReference type="AlphaFoldDB" id="W4KJJ9"/>
<dbReference type="KEGG" id="hir:HETIRDRAFT_438571"/>